<evidence type="ECO:0000313" key="3">
    <source>
        <dbReference type="Proteomes" id="UP000295447"/>
    </source>
</evidence>
<dbReference type="AlphaFoldDB" id="A0A4R8A7K3"/>
<feature type="region of interest" description="Disordered" evidence="1">
    <location>
        <begin position="351"/>
        <end position="375"/>
    </location>
</feature>
<dbReference type="RefSeq" id="WP_134119498.1">
    <property type="nucleotide sequence ID" value="NZ_SODF01000001.1"/>
</dbReference>
<comment type="caution">
    <text evidence="2">The sequence shown here is derived from an EMBL/GenBank/DDBJ whole genome shotgun (WGS) entry which is preliminary data.</text>
</comment>
<dbReference type="InterPro" id="IPR013494">
    <property type="entry name" value="CHP02678"/>
</dbReference>
<feature type="compositionally biased region" description="Basic and acidic residues" evidence="1">
    <location>
        <begin position="364"/>
        <end position="375"/>
    </location>
</feature>
<sequence>MTSDLQQAFIGLLDRTVVTRYACPQLWPLVFKHRSTLADWFVNRLGYRLLLTESAARLYRLPTDAKVYAPRPTDMPARRALILAVLTAAAAEDAEDVTSTQELSDRVRVLTDRKQTVVTPYNPDRYTERMLFVRGVQVLVELGGLRPLGAPTTDQNDDWARQRNKVGDAFDVRRELLLRMIDPVSLNAALGSAGGQELESPRFGVLRRLLELPVCYFADLSDDERAYLTSQRRRLLSWCEEMTGWTAEERTEGIALVVTEDKHTDLPFPRLRAADFCTLMILDELLRDIGTGKPFGRDRIELAADDIADRYPTAMTAQTTVQGAMAAAALETLAALDLLRPAETPGEFHLTPAAARYRGPAVHETTDRSDGGTDD</sequence>
<evidence type="ECO:0000256" key="1">
    <source>
        <dbReference type="SAM" id="MobiDB-lite"/>
    </source>
</evidence>
<reference evidence="2 3" key="1">
    <citation type="submission" date="2019-03" db="EMBL/GenBank/DDBJ databases">
        <title>Genomic Encyclopedia of Type Strains, Phase III (KMG-III): the genomes of soil and plant-associated and newly described type strains.</title>
        <authorList>
            <person name="Whitman W."/>
        </authorList>
    </citation>
    <scope>NUCLEOTIDE SEQUENCE [LARGE SCALE GENOMIC DNA]</scope>
    <source>
        <strain evidence="2 3">VKM Ac-2570</strain>
    </source>
</reference>
<keyword evidence="3" id="KW-1185">Reference proteome</keyword>
<accession>A0A4R8A7K3</accession>
<dbReference type="Pfam" id="PF09661">
    <property type="entry name" value="DUF2398"/>
    <property type="match status" value="1"/>
</dbReference>
<dbReference type="EMBL" id="SODF01000001">
    <property type="protein sequence ID" value="TDW24310.1"/>
    <property type="molecule type" value="Genomic_DNA"/>
</dbReference>
<proteinExistence type="predicted"/>
<dbReference type="Proteomes" id="UP000295447">
    <property type="component" value="Unassembled WGS sequence"/>
</dbReference>
<gene>
    <name evidence="2" type="ORF">EV650_3187</name>
</gene>
<name>A0A4R8A7K3_9ACTN</name>
<evidence type="ECO:0000313" key="2">
    <source>
        <dbReference type="EMBL" id="TDW24310.1"/>
    </source>
</evidence>
<protein>
    <submittedName>
        <fullName evidence="2">Uncharacterized protein (TIGR02678 family)</fullName>
    </submittedName>
</protein>
<organism evidence="2 3">
    <name type="scientific">Kribbella kalugense</name>
    <dbReference type="NCBI Taxonomy" id="2512221"/>
    <lineage>
        <taxon>Bacteria</taxon>
        <taxon>Bacillati</taxon>
        <taxon>Actinomycetota</taxon>
        <taxon>Actinomycetes</taxon>
        <taxon>Propionibacteriales</taxon>
        <taxon>Kribbellaceae</taxon>
        <taxon>Kribbella</taxon>
    </lineage>
</organism>
<dbReference type="OrthoDB" id="188354at2"/>